<feature type="transmembrane region" description="Helical" evidence="11">
    <location>
        <begin position="12"/>
        <end position="32"/>
    </location>
</feature>
<keyword evidence="8 11" id="KW-1133">Transmembrane helix</keyword>
<evidence type="ECO:0000256" key="11">
    <source>
        <dbReference type="SAM" id="Phobius"/>
    </source>
</evidence>
<dbReference type="InterPro" id="IPR051045">
    <property type="entry name" value="TonB-dependent_transducer"/>
</dbReference>
<evidence type="ECO:0000259" key="12">
    <source>
        <dbReference type="PROSITE" id="PS52015"/>
    </source>
</evidence>
<dbReference type="eggNOG" id="COG0810">
    <property type="taxonomic scope" value="Bacteria"/>
</dbReference>
<proteinExistence type="inferred from homology"/>
<keyword evidence="6 11" id="KW-0812">Transmembrane</keyword>
<dbReference type="Gene3D" id="3.30.1150.10">
    <property type="match status" value="1"/>
</dbReference>
<sequence length="194" mass="21673">MKRPMPANKILIYSVMISLVIHLAVLSLTGLIEWQGNRRPARVMTLDLREMSAGVEGKSLPPAAPPPQARPAHPPAKKVQSFAGGKIREATVDLNSSESRYRPYLKAVREKIESSWIYPEKASARKEQGITVIRFSLAKTGELLDTAIIRSSGFPLLDEATLRAVRKPRYAPLPDVFQLSRLNVVATFEYRLVR</sequence>
<evidence type="ECO:0000256" key="10">
    <source>
        <dbReference type="SAM" id="MobiDB-lite"/>
    </source>
</evidence>
<evidence type="ECO:0000256" key="1">
    <source>
        <dbReference type="ARBA" id="ARBA00004383"/>
    </source>
</evidence>
<dbReference type="InterPro" id="IPR006260">
    <property type="entry name" value="TonB/TolA_C"/>
</dbReference>
<keyword evidence="14" id="KW-1185">Reference proteome</keyword>
<dbReference type="EMBL" id="CP000252">
    <property type="protein sequence ID" value="ABC75954.1"/>
    <property type="molecule type" value="Genomic_DNA"/>
</dbReference>
<dbReference type="SUPFAM" id="SSF74653">
    <property type="entry name" value="TolA/TonB C-terminal domain"/>
    <property type="match status" value="1"/>
</dbReference>
<feature type="region of interest" description="Disordered" evidence="10">
    <location>
        <begin position="55"/>
        <end position="79"/>
    </location>
</feature>
<keyword evidence="7" id="KW-0653">Protein transport</keyword>
<dbReference type="HOGENOM" id="CLU_1401835_0_0_7"/>
<evidence type="ECO:0000313" key="13">
    <source>
        <dbReference type="EMBL" id="ABC75954.1"/>
    </source>
</evidence>
<evidence type="ECO:0000313" key="14">
    <source>
        <dbReference type="Proteomes" id="UP000001933"/>
    </source>
</evidence>
<comment type="subcellular location">
    <subcellularLocation>
        <location evidence="1">Cell inner membrane</location>
        <topology evidence="1">Single-pass membrane protein</topology>
        <orientation evidence="1">Periplasmic side</orientation>
    </subcellularLocation>
</comment>
<dbReference type="PANTHER" id="PTHR33446">
    <property type="entry name" value="PROTEIN TONB-RELATED"/>
    <property type="match status" value="1"/>
</dbReference>
<evidence type="ECO:0000256" key="8">
    <source>
        <dbReference type="ARBA" id="ARBA00022989"/>
    </source>
</evidence>
<dbReference type="Pfam" id="PF03544">
    <property type="entry name" value="TonB_C"/>
    <property type="match status" value="1"/>
</dbReference>
<keyword evidence="5" id="KW-0997">Cell inner membrane</keyword>
<dbReference type="GO" id="GO:0005886">
    <property type="term" value="C:plasma membrane"/>
    <property type="evidence" value="ECO:0007669"/>
    <property type="project" value="UniProtKB-SubCell"/>
</dbReference>
<evidence type="ECO:0000256" key="4">
    <source>
        <dbReference type="ARBA" id="ARBA00022475"/>
    </source>
</evidence>
<reference evidence="13 14" key="1">
    <citation type="journal article" date="2007" name="Proc. Natl. Acad. Sci. U.S.A.">
        <title>The genome of Syntrophus aciditrophicus: life at the thermodynamic limit of microbial growth.</title>
        <authorList>
            <person name="McInerney M.J."/>
            <person name="Rohlin L."/>
            <person name="Mouttaki H."/>
            <person name="Kim U."/>
            <person name="Krupp R.S."/>
            <person name="Rios-Hernandez L."/>
            <person name="Sieber J."/>
            <person name="Struchtemeyer C.G."/>
            <person name="Bhattacharyya A."/>
            <person name="Campbell J.W."/>
            <person name="Gunsalus R.P."/>
        </authorList>
    </citation>
    <scope>NUCLEOTIDE SEQUENCE [LARGE SCALE GENOMIC DNA]</scope>
    <source>
        <strain evidence="13 14">SB</strain>
    </source>
</reference>
<dbReference type="InterPro" id="IPR037682">
    <property type="entry name" value="TonB_C"/>
</dbReference>
<feature type="domain" description="TonB C-terminal" evidence="12">
    <location>
        <begin position="103"/>
        <end position="194"/>
    </location>
</feature>
<dbReference type="GO" id="GO:0015031">
    <property type="term" value="P:protein transport"/>
    <property type="evidence" value="ECO:0007669"/>
    <property type="project" value="UniProtKB-KW"/>
</dbReference>
<dbReference type="InParanoid" id="Q2LYC1"/>
<name>Q2LYC1_SYNAS</name>
<feature type="compositionally biased region" description="Pro residues" evidence="10">
    <location>
        <begin position="62"/>
        <end position="74"/>
    </location>
</feature>
<keyword evidence="4" id="KW-1003">Cell membrane</keyword>
<dbReference type="STRING" id="56780.SYN_00165"/>
<dbReference type="Proteomes" id="UP000001933">
    <property type="component" value="Chromosome"/>
</dbReference>
<accession>Q2LYC1</accession>
<keyword evidence="3" id="KW-0813">Transport</keyword>
<evidence type="ECO:0000256" key="5">
    <source>
        <dbReference type="ARBA" id="ARBA00022519"/>
    </source>
</evidence>
<evidence type="ECO:0000256" key="6">
    <source>
        <dbReference type="ARBA" id="ARBA00022692"/>
    </source>
</evidence>
<gene>
    <name evidence="13" type="ORF">SYN_00165</name>
</gene>
<keyword evidence="9 11" id="KW-0472">Membrane</keyword>
<protein>
    <submittedName>
        <fullName evidence="13">Hypothetical membrane protein</fullName>
    </submittedName>
</protein>
<evidence type="ECO:0000256" key="9">
    <source>
        <dbReference type="ARBA" id="ARBA00023136"/>
    </source>
</evidence>
<dbReference type="PROSITE" id="PS52015">
    <property type="entry name" value="TONB_CTD"/>
    <property type="match status" value="1"/>
</dbReference>
<dbReference type="KEGG" id="sat:SYN_00165"/>
<evidence type="ECO:0000256" key="3">
    <source>
        <dbReference type="ARBA" id="ARBA00022448"/>
    </source>
</evidence>
<evidence type="ECO:0000256" key="7">
    <source>
        <dbReference type="ARBA" id="ARBA00022927"/>
    </source>
</evidence>
<evidence type="ECO:0000256" key="2">
    <source>
        <dbReference type="ARBA" id="ARBA00006555"/>
    </source>
</evidence>
<organism evidence="13 14">
    <name type="scientific">Syntrophus aciditrophicus (strain SB)</name>
    <dbReference type="NCBI Taxonomy" id="56780"/>
    <lineage>
        <taxon>Bacteria</taxon>
        <taxon>Pseudomonadati</taxon>
        <taxon>Thermodesulfobacteriota</taxon>
        <taxon>Syntrophia</taxon>
        <taxon>Syntrophales</taxon>
        <taxon>Syntrophaceae</taxon>
        <taxon>Syntrophus</taxon>
    </lineage>
</organism>
<comment type="similarity">
    <text evidence="2">Belongs to the TonB family.</text>
</comment>
<dbReference type="GO" id="GO:0055085">
    <property type="term" value="P:transmembrane transport"/>
    <property type="evidence" value="ECO:0007669"/>
    <property type="project" value="InterPro"/>
</dbReference>
<dbReference type="NCBIfam" id="TIGR01352">
    <property type="entry name" value="tonB_Cterm"/>
    <property type="match status" value="1"/>
</dbReference>
<dbReference type="AlphaFoldDB" id="Q2LYC1"/>